<name>A0A426XV71_ENSVE</name>
<evidence type="ECO:0000313" key="4">
    <source>
        <dbReference type="Proteomes" id="UP000287651"/>
    </source>
</evidence>
<feature type="compositionally biased region" description="Low complexity" evidence="1">
    <location>
        <begin position="1"/>
        <end position="11"/>
    </location>
</feature>
<gene>
    <name evidence="3" type="ORF">B296_00051564</name>
</gene>
<sequence length="181" mass="19525">MAVAPFSRLLLKPPPPPRAASFRAALPVHLRLASAQSSQLRLPSPLCLPGTRRPRRFSAQENGGASETLEESEADEGRKKEQEQEQEVQMRDTAASTAAASVAEELREMMEARKKESSDLWGGVADEVREIEWPPFGKVLGTTGVVIAIIAGSSVALLTVNAILAEISDKVFAGKGIQDFF</sequence>
<dbReference type="AlphaFoldDB" id="A0A426XV71"/>
<feature type="transmembrane region" description="Helical" evidence="2">
    <location>
        <begin position="139"/>
        <end position="164"/>
    </location>
</feature>
<keyword evidence="2" id="KW-0472">Membrane</keyword>
<evidence type="ECO:0000256" key="1">
    <source>
        <dbReference type="SAM" id="MobiDB-lite"/>
    </source>
</evidence>
<dbReference type="PANTHER" id="PTHR37240:SF1">
    <property type="entry name" value="PREPROTEIN TRANSLOCASE SUBUNIT SECE1"/>
    <property type="match status" value="1"/>
</dbReference>
<proteinExistence type="predicted"/>
<comment type="caution">
    <text evidence="3">The sequence shown here is derived from an EMBL/GenBank/DDBJ whole genome shotgun (WGS) entry which is preliminary data.</text>
</comment>
<evidence type="ECO:0000256" key="2">
    <source>
        <dbReference type="SAM" id="Phobius"/>
    </source>
</evidence>
<dbReference type="PANTHER" id="PTHR37240">
    <property type="entry name" value="PREPROTEIN TRANSLOCASE SUBUNIT SECE1"/>
    <property type="match status" value="1"/>
</dbReference>
<accession>A0A426XV71</accession>
<feature type="region of interest" description="Disordered" evidence="1">
    <location>
        <begin position="1"/>
        <end position="20"/>
    </location>
</feature>
<dbReference type="Proteomes" id="UP000287651">
    <property type="component" value="Unassembled WGS sequence"/>
</dbReference>
<reference evidence="3 4" key="1">
    <citation type="journal article" date="2014" name="Agronomy (Basel)">
        <title>A Draft Genome Sequence for Ensete ventricosum, the Drought-Tolerant Tree Against Hunger.</title>
        <authorList>
            <person name="Harrison J."/>
            <person name="Moore K.A."/>
            <person name="Paszkiewicz K."/>
            <person name="Jones T."/>
            <person name="Grant M."/>
            <person name="Ambacheew D."/>
            <person name="Muzemil S."/>
            <person name="Studholme D.J."/>
        </authorList>
    </citation>
    <scope>NUCLEOTIDE SEQUENCE [LARGE SCALE GENOMIC DNA]</scope>
</reference>
<dbReference type="EMBL" id="AMZH03017166">
    <property type="protein sequence ID" value="RRT43418.1"/>
    <property type="molecule type" value="Genomic_DNA"/>
</dbReference>
<keyword evidence="2" id="KW-1133">Transmembrane helix</keyword>
<evidence type="ECO:0000313" key="3">
    <source>
        <dbReference type="EMBL" id="RRT43418.1"/>
    </source>
</evidence>
<dbReference type="InterPro" id="IPR055330">
    <property type="entry name" value="SECE1-like"/>
</dbReference>
<evidence type="ECO:0008006" key="5">
    <source>
        <dbReference type="Google" id="ProtNLM"/>
    </source>
</evidence>
<keyword evidence="2" id="KW-0812">Transmembrane</keyword>
<dbReference type="GO" id="GO:0009535">
    <property type="term" value="C:chloroplast thylakoid membrane"/>
    <property type="evidence" value="ECO:0007669"/>
    <property type="project" value="TreeGrafter"/>
</dbReference>
<protein>
    <recommendedName>
        <fullName evidence="5">Preprotein translocase subunit SECE1</fullName>
    </recommendedName>
</protein>
<organism evidence="3 4">
    <name type="scientific">Ensete ventricosum</name>
    <name type="common">Abyssinian banana</name>
    <name type="synonym">Musa ensete</name>
    <dbReference type="NCBI Taxonomy" id="4639"/>
    <lineage>
        <taxon>Eukaryota</taxon>
        <taxon>Viridiplantae</taxon>
        <taxon>Streptophyta</taxon>
        <taxon>Embryophyta</taxon>
        <taxon>Tracheophyta</taxon>
        <taxon>Spermatophyta</taxon>
        <taxon>Magnoliopsida</taxon>
        <taxon>Liliopsida</taxon>
        <taxon>Zingiberales</taxon>
        <taxon>Musaceae</taxon>
        <taxon>Ensete</taxon>
    </lineage>
</organism>
<feature type="region of interest" description="Disordered" evidence="1">
    <location>
        <begin position="33"/>
        <end position="99"/>
    </location>
</feature>